<keyword evidence="1" id="KW-1185">Reference proteome</keyword>
<name>A0A915JLL9_ROMCU</name>
<reference evidence="2" key="1">
    <citation type="submission" date="2022-11" db="UniProtKB">
        <authorList>
            <consortium name="WormBaseParasite"/>
        </authorList>
    </citation>
    <scope>IDENTIFICATION</scope>
</reference>
<sequence>MSKSNIIINKKFSNTNNNDQKLMDKQLKLRWKGMTTGDFKFPLFKRSALLHLRRGFFCVSEYRSSNDYFMEILFKNDHFLQKIGIFVHIHTTIFYKKLTFLFRIDIL</sequence>
<dbReference type="AlphaFoldDB" id="A0A915JLL9"/>
<protein>
    <submittedName>
        <fullName evidence="2">Uncharacterized protein</fullName>
    </submittedName>
</protein>
<accession>A0A915JLL9</accession>
<proteinExistence type="predicted"/>
<organism evidence="1 2">
    <name type="scientific">Romanomermis culicivorax</name>
    <name type="common">Nematode worm</name>
    <dbReference type="NCBI Taxonomy" id="13658"/>
    <lineage>
        <taxon>Eukaryota</taxon>
        <taxon>Metazoa</taxon>
        <taxon>Ecdysozoa</taxon>
        <taxon>Nematoda</taxon>
        <taxon>Enoplea</taxon>
        <taxon>Dorylaimia</taxon>
        <taxon>Mermithida</taxon>
        <taxon>Mermithoidea</taxon>
        <taxon>Mermithidae</taxon>
        <taxon>Romanomermis</taxon>
    </lineage>
</organism>
<dbReference type="WBParaSite" id="nRc.2.0.1.t27003-RA">
    <property type="protein sequence ID" value="nRc.2.0.1.t27003-RA"/>
    <property type="gene ID" value="nRc.2.0.1.g27003"/>
</dbReference>
<evidence type="ECO:0000313" key="2">
    <source>
        <dbReference type="WBParaSite" id="nRc.2.0.1.t27003-RA"/>
    </source>
</evidence>
<evidence type="ECO:0000313" key="1">
    <source>
        <dbReference type="Proteomes" id="UP000887565"/>
    </source>
</evidence>
<dbReference type="Proteomes" id="UP000887565">
    <property type="component" value="Unplaced"/>
</dbReference>